<accession>A0ABP4XR71</accession>
<dbReference type="PANTHER" id="PTHR43318:SF1">
    <property type="entry name" value="POLYSACCHARIDE BIOSYNTHESIS PROTEIN EPSC-RELATED"/>
    <property type="match status" value="1"/>
</dbReference>
<evidence type="ECO:0000313" key="4">
    <source>
        <dbReference type="Proteomes" id="UP001499938"/>
    </source>
</evidence>
<dbReference type="PANTHER" id="PTHR43318">
    <property type="entry name" value="UDP-N-ACETYLGLUCOSAMINE 4,6-DEHYDRATASE"/>
    <property type="match status" value="1"/>
</dbReference>
<dbReference type="Pfam" id="PF02719">
    <property type="entry name" value="Polysacc_synt_2"/>
    <property type="match status" value="1"/>
</dbReference>
<name>A0ABP4XR71_9MICO</name>
<dbReference type="Proteomes" id="UP001499938">
    <property type="component" value="Unassembled WGS sequence"/>
</dbReference>
<gene>
    <name evidence="3" type="ORF">GCM10009811_11820</name>
</gene>
<dbReference type="Gene3D" id="3.40.50.720">
    <property type="entry name" value="NAD(P)-binding Rossmann-like Domain"/>
    <property type="match status" value="1"/>
</dbReference>
<feature type="domain" description="Polysaccharide biosynthesis protein CapD-like" evidence="2">
    <location>
        <begin position="5"/>
        <end position="199"/>
    </location>
</feature>
<dbReference type="EMBL" id="BAAAPO010000021">
    <property type="protein sequence ID" value="GAA1788579.1"/>
    <property type="molecule type" value="Genomic_DNA"/>
</dbReference>
<proteinExistence type="inferred from homology"/>
<dbReference type="InterPro" id="IPR051203">
    <property type="entry name" value="Polysaccharide_Synthase-Rel"/>
</dbReference>
<dbReference type="InterPro" id="IPR003869">
    <property type="entry name" value="Polysac_CapD-like"/>
</dbReference>
<dbReference type="InterPro" id="IPR036291">
    <property type="entry name" value="NAD(P)-bd_dom_sf"/>
</dbReference>
<protein>
    <recommendedName>
        <fullName evidence="2">Polysaccharide biosynthesis protein CapD-like domain-containing protein</fullName>
    </recommendedName>
</protein>
<evidence type="ECO:0000313" key="3">
    <source>
        <dbReference type="EMBL" id="GAA1788579.1"/>
    </source>
</evidence>
<reference evidence="4" key="1">
    <citation type="journal article" date="2019" name="Int. J. Syst. Evol. Microbiol.">
        <title>The Global Catalogue of Microorganisms (GCM) 10K type strain sequencing project: providing services to taxonomists for standard genome sequencing and annotation.</title>
        <authorList>
            <consortium name="The Broad Institute Genomics Platform"/>
            <consortium name="The Broad Institute Genome Sequencing Center for Infectious Disease"/>
            <person name="Wu L."/>
            <person name="Ma J."/>
        </authorList>
    </citation>
    <scope>NUCLEOTIDE SEQUENCE [LARGE SCALE GENOMIC DNA]</scope>
    <source>
        <strain evidence="4">JCM 15592</strain>
    </source>
</reference>
<dbReference type="SUPFAM" id="SSF51735">
    <property type="entry name" value="NAD(P)-binding Rossmann-fold domains"/>
    <property type="match status" value="1"/>
</dbReference>
<evidence type="ECO:0000256" key="1">
    <source>
        <dbReference type="ARBA" id="ARBA00007430"/>
    </source>
</evidence>
<organism evidence="3 4">
    <name type="scientific">Nostocoides veronense</name>
    <dbReference type="NCBI Taxonomy" id="330836"/>
    <lineage>
        <taxon>Bacteria</taxon>
        <taxon>Bacillati</taxon>
        <taxon>Actinomycetota</taxon>
        <taxon>Actinomycetes</taxon>
        <taxon>Micrococcales</taxon>
        <taxon>Intrasporangiaceae</taxon>
        <taxon>Nostocoides</taxon>
    </lineage>
</organism>
<comment type="caution">
    <text evidence="3">The sequence shown here is derived from an EMBL/GenBank/DDBJ whole genome shotgun (WGS) entry which is preliminary data.</text>
</comment>
<sequence length="248" mass="26723">MRPSLKHLPLLEQYPMEAWKTNVLGTLDVLRAAQAVGVETLVNVSTDKAANPTCALGYSERITERLTASFADLDEHTYVSVRFGNVLGSRGSVITAFTAQIEQGGPVTVTHPDVERYFMLIPEACQLVLQSAAIGRDGEVMVLEMGNPVKIDDVAKTLISMSGRKDVEIAYTGLRPGEKMSEELFTPGESIKGTGHELVSSVDVPRLAPSIIDSTAHPSPEVSAEWMRQAAVPGADATDAFLDVEVSR</sequence>
<keyword evidence="4" id="KW-1185">Reference proteome</keyword>
<comment type="similarity">
    <text evidence="1">Belongs to the polysaccharide synthase family.</text>
</comment>
<evidence type="ECO:0000259" key="2">
    <source>
        <dbReference type="Pfam" id="PF02719"/>
    </source>
</evidence>